<keyword evidence="1" id="KW-0812">Transmembrane</keyword>
<evidence type="ECO:0000256" key="1">
    <source>
        <dbReference type="SAM" id="Phobius"/>
    </source>
</evidence>
<dbReference type="AlphaFoldDB" id="Q9XC81"/>
<keyword evidence="1" id="KW-1133">Transmembrane helix</keyword>
<feature type="non-terminal residue" evidence="2">
    <location>
        <position position="1"/>
    </location>
</feature>
<name>Q9XC81_9XANT</name>
<keyword evidence="1" id="KW-0472">Membrane</keyword>
<dbReference type="EMBL" id="AF147035">
    <property type="protein sequence ID" value="AAD31525.2"/>
    <property type="molecule type" value="Genomic_DNA"/>
</dbReference>
<protein>
    <submittedName>
        <fullName evidence="2">GumG homolog</fullName>
    </submittedName>
</protein>
<feature type="transmembrane region" description="Helical" evidence="1">
    <location>
        <begin position="31"/>
        <end position="50"/>
    </location>
</feature>
<proteinExistence type="predicted"/>
<reference evidence="2" key="1">
    <citation type="journal article" date="1999" name="FEMS Microbiol. Lett.">
        <title>A transposon insertion in the gumG homologue of Xanthomonas oryzae pv. oryzae causes loss of extracellular polysaccharide production and virulence.</title>
        <authorList>
            <person name="Dharmapuri S."/>
            <person name="Sonti R.V."/>
        </authorList>
    </citation>
    <scope>NUCLEOTIDE SEQUENCE</scope>
    <source>
        <strain evidence="2">BXO1002</strain>
    </source>
</reference>
<sequence>NTLLILCTHTLVFLVATSVVARTGLIARSAIGTPAWALGLSAFAITMSVPMRAVLVRGAMDVGIETQMTSFQNHQPSQKLDARRWQRRLAQ</sequence>
<organism evidence="2">
    <name type="scientific">Xanthomonas oryzae</name>
    <dbReference type="NCBI Taxonomy" id="347"/>
    <lineage>
        <taxon>Bacteria</taxon>
        <taxon>Pseudomonadati</taxon>
        <taxon>Pseudomonadota</taxon>
        <taxon>Gammaproteobacteria</taxon>
        <taxon>Lysobacterales</taxon>
        <taxon>Lysobacteraceae</taxon>
        <taxon>Xanthomonas</taxon>
    </lineage>
</organism>
<evidence type="ECO:0000313" key="2">
    <source>
        <dbReference type="EMBL" id="AAD31525.2"/>
    </source>
</evidence>
<accession>Q9XC81</accession>